<dbReference type="AlphaFoldDB" id="A0A0W0GHZ4"/>
<dbReference type="Proteomes" id="UP000053947">
    <property type="component" value="Unassembled WGS sequence"/>
</dbReference>
<protein>
    <recommendedName>
        <fullName evidence="2">DUF7305 domain-containing protein</fullName>
    </recommendedName>
</protein>
<gene>
    <name evidence="3" type="ORF">DEALK_10080</name>
</gene>
<dbReference type="OrthoDB" id="1675927at2"/>
<keyword evidence="4" id="KW-1185">Reference proteome</keyword>
<sequence length="388" mass="41283">MKKLIRFGRRQNGQALILAMIMLAIGGLIIGPLVGLVTTSLNVGRHVEIQVEDYYAADAGVEHALWEIRQDPQDSSRVPVMVTDFREFNLLTPTNGETVHVKVTKQASNLYKVESSSTGSGSNTLITAFIISTNLNIFDGAMVASNDITLKKDATIDGDVFALGEFDAQGGLIHTDTADGVPEVIENATGLVFPTAQENAAFALGFKTEAKVGGTITGNYKINDPPGASITVDFGPKYITGNLTTDKNIIINLHGTIYVEGTIDIGQDTLIQGTGSIVAVGNIGFEKVGNYGTNPTGNDVIFSVNGSIDFRKEADLEALIYAPNGGISFKKEAEIIGSVICGQGIDVPEDISADKNFSITYNPEYKDTMSLPGFNPTAVRAWNITAAP</sequence>
<keyword evidence="1" id="KW-1133">Transmembrane helix</keyword>
<evidence type="ECO:0000259" key="2">
    <source>
        <dbReference type="Pfam" id="PF23981"/>
    </source>
</evidence>
<keyword evidence="1" id="KW-0472">Membrane</keyword>
<keyword evidence="1" id="KW-0812">Transmembrane</keyword>
<proteinExistence type="predicted"/>
<feature type="domain" description="DUF7305" evidence="2">
    <location>
        <begin position="229"/>
        <end position="364"/>
    </location>
</feature>
<feature type="transmembrane region" description="Helical" evidence="1">
    <location>
        <begin position="15"/>
        <end position="37"/>
    </location>
</feature>
<reference evidence="3 4" key="1">
    <citation type="submission" date="2015-06" db="EMBL/GenBank/DDBJ databases">
        <title>Genome sequence of the organohalide-respiring Dehalogenimonas alkenigignens type strain (IP3-3T).</title>
        <authorList>
            <person name="Key T.A."/>
            <person name="Richmond D.P."/>
            <person name="Bowman K.S."/>
            <person name="Cho Y.-J."/>
            <person name="Chun J."/>
            <person name="da Costa M.S."/>
            <person name="Rainey F.A."/>
            <person name="Moe W.M."/>
        </authorList>
    </citation>
    <scope>NUCLEOTIDE SEQUENCE [LARGE SCALE GENOMIC DNA]</scope>
    <source>
        <strain evidence="3 4">IP3-3</strain>
    </source>
</reference>
<name>A0A0W0GHZ4_9CHLR</name>
<dbReference type="InterPro" id="IPR055729">
    <property type="entry name" value="DUF7305"/>
</dbReference>
<dbReference type="RefSeq" id="WP_058439192.1">
    <property type="nucleotide sequence ID" value="NZ_KQ758903.1"/>
</dbReference>
<evidence type="ECO:0000256" key="1">
    <source>
        <dbReference type="SAM" id="Phobius"/>
    </source>
</evidence>
<accession>A0A0W0GHZ4</accession>
<dbReference type="PATRIC" id="fig|1217799.6.peg.1038"/>
<dbReference type="EMBL" id="LFDV01000002">
    <property type="protein sequence ID" value="KTB48163.1"/>
    <property type="molecule type" value="Genomic_DNA"/>
</dbReference>
<dbReference type="Pfam" id="PF23981">
    <property type="entry name" value="DUF7305"/>
    <property type="match status" value="1"/>
</dbReference>
<comment type="caution">
    <text evidence="3">The sequence shown here is derived from an EMBL/GenBank/DDBJ whole genome shotgun (WGS) entry which is preliminary data.</text>
</comment>
<evidence type="ECO:0000313" key="4">
    <source>
        <dbReference type="Proteomes" id="UP000053947"/>
    </source>
</evidence>
<evidence type="ECO:0000313" key="3">
    <source>
        <dbReference type="EMBL" id="KTB48163.1"/>
    </source>
</evidence>
<organism evidence="3 4">
    <name type="scientific">Dehalogenimonas alkenigignens</name>
    <dbReference type="NCBI Taxonomy" id="1217799"/>
    <lineage>
        <taxon>Bacteria</taxon>
        <taxon>Bacillati</taxon>
        <taxon>Chloroflexota</taxon>
        <taxon>Dehalococcoidia</taxon>
        <taxon>Dehalococcoidales</taxon>
        <taxon>Dehalococcoidaceae</taxon>
        <taxon>Dehalogenimonas</taxon>
    </lineage>
</organism>
<dbReference type="STRING" id="1217799.DEALK_10080"/>